<evidence type="ECO:0000256" key="1">
    <source>
        <dbReference type="SAM" id="SignalP"/>
    </source>
</evidence>
<evidence type="ECO:0000313" key="3">
    <source>
        <dbReference type="Proteomes" id="UP000501727"/>
    </source>
</evidence>
<gene>
    <name evidence="2" type="ORF">ADCFC_03480</name>
</gene>
<dbReference type="KEGG" id="ahat:ADCFC_04680"/>
<keyword evidence="1" id="KW-0732">Signal</keyword>
<feature type="signal peptide" evidence="1">
    <location>
        <begin position="1"/>
        <end position="24"/>
    </location>
</feature>
<reference evidence="3" key="1">
    <citation type="journal article" date="2020" name="Microbiol. Resour. Announc.">
        <title>Complete Genome Sequence of Adlercreutzia sp. Strain 8CFCBH1, a Potent Producer of Equol, Isolated from Healthy Japanese Feces.</title>
        <authorList>
            <person name="Ogata Y."/>
            <person name="Sakamoto M."/>
            <person name="Ohkuma M."/>
            <person name="Hattori M."/>
            <person name="Suda W."/>
        </authorList>
    </citation>
    <scope>NUCLEOTIDE SEQUENCE [LARGE SCALE GENOMIC DNA]</scope>
    <source>
        <strain evidence="3">8CFCBH1</strain>
    </source>
</reference>
<organism evidence="2 3">
    <name type="scientific">Adlercreutzia hattorii</name>
    <dbReference type="NCBI Taxonomy" id="2707299"/>
    <lineage>
        <taxon>Bacteria</taxon>
        <taxon>Bacillati</taxon>
        <taxon>Actinomycetota</taxon>
        <taxon>Coriobacteriia</taxon>
        <taxon>Eggerthellales</taxon>
        <taxon>Eggerthellaceae</taxon>
        <taxon>Adlercreutzia</taxon>
    </lineage>
</organism>
<proteinExistence type="predicted"/>
<sequence>MRKRTIARVLAVALGAALALGALSGCQSPATGATDQQQANRTYMTKVNQAVEELNTRLGEFDEAVAQESVVNMRNKANSAFEAIDALAAIDTPDAMKDLQTNYVDGCNKLKDALNSYIDLYTEISSATEEAPFDFSAYDGRVKEIQDAYNEGIDKLKAADEEALKLNED</sequence>
<accession>A0A6F8SHZ4</accession>
<dbReference type="AlphaFoldDB" id="A0A6F8SHZ4"/>
<evidence type="ECO:0000313" key="2">
    <source>
        <dbReference type="EMBL" id="BCA87849.1"/>
    </source>
</evidence>
<keyword evidence="3" id="KW-1185">Reference proteome</keyword>
<dbReference type="PROSITE" id="PS51257">
    <property type="entry name" value="PROKAR_LIPOPROTEIN"/>
    <property type="match status" value="1"/>
</dbReference>
<protein>
    <recommendedName>
        <fullName evidence="4">Lipoprotein</fullName>
    </recommendedName>
</protein>
<dbReference type="RefSeq" id="WP_173111729.1">
    <property type="nucleotide sequence ID" value="NZ_AP022829.1"/>
</dbReference>
<dbReference type="EMBL" id="AP022829">
    <property type="protein sequence ID" value="BCA87849.1"/>
    <property type="molecule type" value="Genomic_DNA"/>
</dbReference>
<dbReference type="Proteomes" id="UP000501727">
    <property type="component" value="Chromosome"/>
</dbReference>
<evidence type="ECO:0008006" key="4">
    <source>
        <dbReference type="Google" id="ProtNLM"/>
    </source>
</evidence>
<reference evidence="3" key="2">
    <citation type="submission" date="2020-03" db="EMBL/GenBank/DDBJ databases">
        <title>Complete Genome Sequence of Adlercreutzia sp. strain 8CFCBH1 Producing Equol, Isolated from Healthy Japanese Feces.</title>
        <authorList>
            <person name="Ogata Y."/>
            <person name="Sakamoto M."/>
            <person name="Ohkuma M."/>
            <person name="Hattori M."/>
            <person name="Suda W."/>
        </authorList>
    </citation>
    <scope>NUCLEOTIDE SEQUENCE [LARGE SCALE GENOMIC DNA]</scope>
    <source>
        <strain evidence="3">8CFCBH1</strain>
    </source>
</reference>
<name>A0A6F8SHZ4_9ACTN</name>
<feature type="chain" id="PRO_5038451279" description="Lipoprotein" evidence="1">
    <location>
        <begin position="25"/>
        <end position="169"/>
    </location>
</feature>